<dbReference type="SUPFAM" id="SSF52266">
    <property type="entry name" value="SGNH hydrolase"/>
    <property type="match status" value="1"/>
</dbReference>
<dbReference type="GO" id="GO:0019433">
    <property type="term" value="P:triglyceride catabolic process"/>
    <property type="evidence" value="ECO:0007669"/>
    <property type="project" value="TreeGrafter"/>
</dbReference>
<evidence type="ECO:0000256" key="2">
    <source>
        <dbReference type="PIRSR" id="PIRSR637460-2"/>
    </source>
</evidence>
<feature type="domain" description="SGNH hydrolase-type esterase" evidence="4">
    <location>
        <begin position="34"/>
        <end position="248"/>
    </location>
</feature>
<dbReference type="GO" id="GO:0004806">
    <property type="term" value="F:triacylglycerol lipase activity"/>
    <property type="evidence" value="ECO:0007669"/>
    <property type="project" value="UniProtKB-EC"/>
</dbReference>
<dbReference type="EC" id="3.1.1.3" evidence="5"/>
<dbReference type="InterPro" id="IPR036514">
    <property type="entry name" value="SGNH_hydro_sf"/>
</dbReference>
<dbReference type="Pfam" id="PF13472">
    <property type="entry name" value="Lipase_GDSL_2"/>
    <property type="match status" value="1"/>
</dbReference>
<name>D3Q6I6_STANL</name>
<feature type="active site" evidence="1">
    <location>
        <position position="240"/>
    </location>
</feature>
<evidence type="ECO:0000313" key="6">
    <source>
        <dbReference type="Proteomes" id="UP000000844"/>
    </source>
</evidence>
<protein>
    <submittedName>
        <fullName evidence="5">Triacylglycerol lipase</fullName>
        <ecNumber evidence="5">3.1.1.3</ecNumber>
    </submittedName>
</protein>
<feature type="signal peptide" evidence="3">
    <location>
        <begin position="1"/>
        <end position="19"/>
    </location>
</feature>
<dbReference type="STRING" id="446470.Snas_4585"/>
<dbReference type="InterPro" id="IPR013830">
    <property type="entry name" value="SGNH_hydro"/>
</dbReference>
<gene>
    <name evidence="5" type="ordered locus">Snas_4585</name>
</gene>
<keyword evidence="3" id="KW-0732">Signal</keyword>
<dbReference type="Proteomes" id="UP000000844">
    <property type="component" value="Chromosome"/>
</dbReference>
<dbReference type="PANTHER" id="PTHR37981:SF1">
    <property type="entry name" value="SGNH HYDROLASE-TYPE ESTERASE DOMAIN-CONTAINING PROTEIN"/>
    <property type="match status" value="1"/>
</dbReference>
<keyword evidence="2" id="KW-1015">Disulfide bond</keyword>
<keyword evidence="5" id="KW-0378">Hydrolase</keyword>
<accession>D3Q6I6</accession>
<dbReference type="EMBL" id="CP001778">
    <property type="protein sequence ID" value="ADD44229.1"/>
    <property type="molecule type" value="Genomic_DNA"/>
</dbReference>
<feature type="active site" description="Nucleophile" evidence="1">
    <location>
        <position position="38"/>
    </location>
</feature>
<evidence type="ECO:0000256" key="1">
    <source>
        <dbReference type="PIRSR" id="PIRSR637460-1"/>
    </source>
</evidence>
<keyword evidence="6" id="KW-1185">Reference proteome</keyword>
<feature type="disulfide bond" evidence="2">
    <location>
        <begin position="173"/>
        <end position="222"/>
    </location>
</feature>
<dbReference type="AlphaFoldDB" id="D3Q6I6"/>
<evidence type="ECO:0000313" key="5">
    <source>
        <dbReference type="EMBL" id="ADD44229.1"/>
    </source>
</evidence>
<feature type="chain" id="PRO_5039484472" evidence="3">
    <location>
        <begin position="20"/>
        <end position="257"/>
    </location>
</feature>
<proteinExistence type="predicted"/>
<feature type="disulfide bond" evidence="2">
    <location>
        <begin position="117"/>
        <end position="124"/>
    </location>
</feature>
<dbReference type="PANTHER" id="PTHR37981">
    <property type="entry name" value="LIPASE 2"/>
    <property type="match status" value="1"/>
</dbReference>
<dbReference type="CDD" id="cd01823">
    <property type="entry name" value="SEST_like"/>
    <property type="match status" value="1"/>
</dbReference>
<organism evidence="5 6">
    <name type="scientific">Stackebrandtia nassauensis (strain DSM 44728 / CIP 108903 / NRRL B-16338 / NBRC 102104 / LLR-40K-21)</name>
    <dbReference type="NCBI Taxonomy" id="446470"/>
    <lineage>
        <taxon>Bacteria</taxon>
        <taxon>Bacillati</taxon>
        <taxon>Actinomycetota</taxon>
        <taxon>Actinomycetes</taxon>
        <taxon>Glycomycetales</taxon>
        <taxon>Glycomycetaceae</taxon>
        <taxon>Stackebrandtia</taxon>
    </lineage>
</organism>
<dbReference type="InterPro" id="IPR037460">
    <property type="entry name" value="SEST-like"/>
</dbReference>
<dbReference type="KEGG" id="sna:Snas_4585"/>
<sequence length="257" mass="26811">MRKLVRLMLVVAASGLAVAATAVPSQAYATNYTALGDSYASGTGTREYFDEGCQKSKHAYPEQLAAEKGYTLTFAACSGAKIGDVQNQLGSLNGDTGLVTVSAGGNDTGWTDVVVQCALPGVNCQDDVERAEAFIRDELPGKLDGLYGAIRAAAPNAKVVVVTYPLLFNGEDCNAGTFFSGAEMESMNRAAGLLDDTTATVAGNHGFSVVDPRGSFTGHAVCDDEEWLNGLSNPVGESYHPNQAGHDAFTRDIGAQV</sequence>
<feature type="disulfide bond" evidence="2">
    <location>
        <begin position="53"/>
        <end position="77"/>
    </location>
</feature>
<evidence type="ECO:0000256" key="3">
    <source>
        <dbReference type="SAM" id="SignalP"/>
    </source>
</evidence>
<dbReference type="HOGENOM" id="CLU_038449_3_0_11"/>
<dbReference type="RefSeq" id="WP_013019800.1">
    <property type="nucleotide sequence ID" value="NC_013947.1"/>
</dbReference>
<dbReference type="eggNOG" id="COG2755">
    <property type="taxonomic scope" value="Bacteria"/>
</dbReference>
<evidence type="ECO:0000259" key="4">
    <source>
        <dbReference type="Pfam" id="PF13472"/>
    </source>
</evidence>
<dbReference type="Gene3D" id="3.40.50.1110">
    <property type="entry name" value="SGNH hydrolase"/>
    <property type="match status" value="1"/>
</dbReference>
<reference evidence="5 6" key="1">
    <citation type="journal article" date="2009" name="Stand. Genomic Sci.">
        <title>Complete genome sequence of Stackebrandtia nassauensis type strain (LLR-40K-21).</title>
        <authorList>
            <person name="Munk C."/>
            <person name="Lapidus A."/>
            <person name="Copeland A."/>
            <person name="Jando M."/>
            <person name="Mayilraj S."/>
            <person name="Glavina Del Rio T."/>
            <person name="Nolan M."/>
            <person name="Chen F."/>
            <person name="Lucas S."/>
            <person name="Tice H."/>
            <person name="Cheng J.F."/>
            <person name="Han C."/>
            <person name="Detter J.C."/>
            <person name="Bruce D."/>
            <person name="Goodwin L."/>
            <person name="Chain P."/>
            <person name="Pitluck S."/>
            <person name="Goker M."/>
            <person name="Ovchinikova G."/>
            <person name="Pati A."/>
            <person name="Ivanova N."/>
            <person name="Mavromatis K."/>
            <person name="Chen A."/>
            <person name="Palaniappan K."/>
            <person name="Land M."/>
            <person name="Hauser L."/>
            <person name="Chang Y.J."/>
            <person name="Jeffries C.D."/>
            <person name="Bristow J."/>
            <person name="Eisen J.A."/>
            <person name="Markowitz V."/>
            <person name="Hugenholtz P."/>
            <person name="Kyrpides N.C."/>
            <person name="Klenk H.P."/>
        </authorList>
    </citation>
    <scope>NUCLEOTIDE SEQUENCE [LARGE SCALE GENOMIC DNA]</scope>
    <source>
        <strain evidence="6">DSM 44728 / CIP 108903 / NRRL B-16338 / NBRC 102104 / LLR-40K-21</strain>
    </source>
</reference>